<comment type="subcellular location">
    <subcellularLocation>
        <location evidence="2">Cytoplasm</location>
    </subcellularLocation>
</comment>
<evidence type="ECO:0000313" key="3">
    <source>
        <dbReference type="EMBL" id="TGL57508.1"/>
    </source>
</evidence>
<keyword evidence="2" id="KW-0810">Translation regulation</keyword>
<accession>A0A4R9K0N8</accession>
<protein>
    <recommendedName>
        <fullName evidence="2">Ribosomal silencing factor RsfS</fullName>
    </recommendedName>
</protein>
<evidence type="ECO:0000256" key="1">
    <source>
        <dbReference type="ARBA" id="ARBA00010574"/>
    </source>
</evidence>
<comment type="caution">
    <text evidence="3">The sequence shown here is derived from an EMBL/GenBank/DDBJ whole genome shotgun (WGS) entry which is preliminary data.</text>
</comment>
<dbReference type="SUPFAM" id="SSF81301">
    <property type="entry name" value="Nucleotidyltransferase"/>
    <property type="match status" value="1"/>
</dbReference>
<keyword evidence="2" id="KW-0678">Repressor</keyword>
<gene>
    <name evidence="2 3" type="primary">rsfS</name>
    <name evidence="3" type="ORF">EHQ58_14625</name>
</gene>
<keyword evidence="4" id="KW-1185">Reference proteome</keyword>
<dbReference type="GO" id="GO:0005737">
    <property type="term" value="C:cytoplasm"/>
    <property type="evidence" value="ECO:0007669"/>
    <property type="project" value="UniProtKB-SubCell"/>
</dbReference>
<dbReference type="GO" id="GO:0042256">
    <property type="term" value="P:cytosolic ribosome assembly"/>
    <property type="evidence" value="ECO:0007669"/>
    <property type="project" value="UniProtKB-UniRule"/>
</dbReference>
<dbReference type="GO" id="GO:0090071">
    <property type="term" value="P:negative regulation of ribosome biogenesis"/>
    <property type="evidence" value="ECO:0007669"/>
    <property type="project" value="UniProtKB-UniRule"/>
</dbReference>
<dbReference type="OrthoDB" id="9793681at2"/>
<evidence type="ECO:0000313" key="4">
    <source>
        <dbReference type="Proteomes" id="UP000297693"/>
    </source>
</evidence>
<dbReference type="GO" id="GO:0043023">
    <property type="term" value="F:ribosomal large subunit binding"/>
    <property type="evidence" value="ECO:0007669"/>
    <property type="project" value="TreeGrafter"/>
</dbReference>
<comment type="subunit">
    <text evidence="2">Interacts with ribosomal protein uL14 (rplN).</text>
</comment>
<dbReference type="PANTHER" id="PTHR21043">
    <property type="entry name" value="IOJAP SUPERFAMILY ORTHOLOG"/>
    <property type="match status" value="1"/>
</dbReference>
<dbReference type="HAMAP" id="MF_01477">
    <property type="entry name" value="Iojap_RsfS"/>
    <property type="match status" value="1"/>
</dbReference>
<dbReference type="Proteomes" id="UP000297693">
    <property type="component" value="Unassembled WGS sequence"/>
</dbReference>
<dbReference type="NCBIfam" id="TIGR00090">
    <property type="entry name" value="rsfS_iojap_ybeB"/>
    <property type="match status" value="1"/>
</dbReference>
<comment type="similarity">
    <text evidence="1 2">Belongs to the Iojap/RsfS family.</text>
</comment>
<name>A0A4R9K0N8_9LEPT</name>
<dbReference type="AlphaFoldDB" id="A0A4R9K0N8"/>
<dbReference type="RefSeq" id="WP_135624629.1">
    <property type="nucleotide sequence ID" value="NZ_RQGD01000035.1"/>
</dbReference>
<dbReference type="PANTHER" id="PTHR21043:SF0">
    <property type="entry name" value="MITOCHONDRIAL ASSEMBLY OF RIBOSOMAL LARGE SUBUNIT PROTEIN 1"/>
    <property type="match status" value="1"/>
</dbReference>
<dbReference type="EMBL" id="RQGD01000035">
    <property type="protein sequence ID" value="TGL57508.1"/>
    <property type="molecule type" value="Genomic_DNA"/>
</dbReference>
<sequence length="122" mass="14097">MTPISEETIEHLKKIQKSLLDKKCENIEALDLRDVNSYLSIFVIATVKSETQGRSVAKDIEKYMKPLKLAERRNHITDLPKDATGWILLDYGEICIHVMTEEMRAYYSLERLWGDAKSIPLT</sequence>
<dbReference type="InterPro" id="IPR004394">
    <property type="entry name" value="Iojap/RsfS/C7orf30"/>
</dbReference>
<organism evidence="3 4">
    <name type="scientific">Leptospira ognonensis</name>
    <dbReference type="NCBI Taxonomy" id="2484945"/>
    <lineage>
        <taxon>Bacteria</taxon>
        <taxon>Pseudomonadati</taxon>
        <taxon>Spirochaetota</taxon>
        <taxon>Spirochaetia</taxon>
        <taxon>Leptospirales</taxon>
        <taxon>Leptospiraceae</taxon>
        <taxon>Leptospira</taxon>
    </lineage>
</organism>
<dbReference type="Pfam" id="PF02410">
    <property type="entry name" value="RsfS"/>
    <property type="match status" value="1"/>
</dbReference>
<dbReference type="GO" id="GO:0017148">
    <property type="term" value="P:negative regulation of translation"/>
    <property type="evidence" value="ECO:0007669"/>
    <property type="project" value="UniProtKB-UniRule"/>
</dbReference>
<reference evidence="3" key="1">
    <citation type="journal article" date="2019" name="PLoS Negl. Trop. Dis.">
        <title>Revisiting the worldwide diversity of Leptospira species in the environment.</title>
        <authorList>
            <person name="Vincent A.T."/>
            <person name="Schiettekatte O."/>
            <person name="Bourhy P."/>
            <person name="Veyrier F.J."/>
            <person name="Picardeau M."/>
        </authorList>
    </citation>
    <scope>NUCLEOTIDE SEQUENCE [LARGE SCALE GENOMIC DNA]</scope>
    <source>
        <strain evidence="3">201702476</strain>
    </source>
</reference>
<keyword evidence="2" id="KW-0963">Cytoplasm</keyword>
<comment type="function">
    <text evidence="2">Functions as a ribosomal silencing factor. Interacts with ribosomal protein uL14 (rplN), blocking formation of intersubunit bridge B8. Prevents association of the 30S and 50S ribosomal subunits and the formation of functional ribosomes, thus repressing translation.</text>
</comment>
<dbReference type="InterPro" id="IPR043519">
    <property type="entry name" value="NT_sf"/>
</dbReference>
<proteinExistence type="inferred from homology"/>
<dbReference type="Gene3D" id="3.30.460.10">
    <property type="entry name" value="Beta Polymerase, domain 2"/>
    <property type="match status" value="1"/>
</dbReference>
<evidence type="ECO:0000256" key="2">
    <source>
        <dbReference type="HAMAP-Rule" id="MF_01477"/>
    </source>
</evidence>